<evidence type="ECO:0000313" key="1">
    <source>
        <dbReference type="EMBL" id="PTM57497.1"/>
    </source>
</evidence>
<keyword evidence="2" id="KW-1185">Reference proteome</keyword>
<accession>A0A2T4Z6H9</accession>
<dbReference type="OrthoDB" id="2990961at2"/>
<gene>
    <name evidence="1" type="ORF">C8J48_0045</name>
</gene>
<comment type="caution">
    <text evidence="1">The sequence shown here is derived from an EMBL/GenBank/DDBJ whole genome shotgun (WGS) entry which is preliminary data.</text>
</comment>
<sequence>MVFYLKQGDTILGTLHPNNNGDFPWMHCEFKPTASFEQVKPLFDELCHLSEQEEDNQAVLERLEECWAIIDKQIHVISEDRERWSIGLICDDFASIRP</sequence>
<evidence type="ECO:0000313" key="2">
    <source>
        <dbReference type="Proteomes" id="UP000241639"/>
    </source>
</evidence>
<organism evidence="1 2">
    <name type="scientific">Desmospora activa DSM 45169</name>
    <dbReference type="NCBI Taxonomy" id="1121389"/>
    <lineage>
        <taxon>Bacteria</taxon>
        <taxon>Bacillati</taxon>
        <taxon>Bacillota</taxon>
        <taxon>Bacilli</taxon>
        <taxon>Bacillales</taxon>
        <taxon>Thermoactinomycetaceae</taxon>
        <taxon>Desmospora</taxon>
    </lineage>
</organism>
<protein>
    <submittedName>
        <fullName evidence="1">Uncharacterized protein</fullName>
    </submittedName>
</protein>
<reference evidence="1 2" key="1">
    <citation type="submission" date="2018-04" db="EMBL/GenBank/DDBJ databases">
        <title>Genomic Encyclopedia of Archaeal and Bacterial Type Strains, Phase II (KMG-II): from individual species to whole genera.</title>
        <authorList>
            <person name="Goeker M."/>
        </authorList>
    </citation>
    <scope>NUCLEOTIDE SEQUENCE [LARGE SCALE GENOMIC DNA]</scope>
    <source>
        <strain evidence="1 2">DSM 45169</strain>
    </source>
</reference>
<dbReference type="Proteomes" id="UP000241639">
    <property type="component" value="Unassembled WGS sequence"/>
</dbReference>
<name>A0A2T4Z6H9_9BACL</name>
<dbReference type="EMBL" id="PZZP01000001">
    <property type="protein sequence ID" value="PTM57497.1"/>
    <property type="molecule type" value="Genomic_DNA"/>
</dbReference>
<dbReference type="AlphaFoldDB" id="A0A2T4Z6H9"/>
<proteinExistence type="predicted"/>
<dbReference type="RefSeq" id="WP_107724398.1">
    <property type="nucleotide sequence ID" value="NZ_PZZP01000001.1"/>
</dbReference>